<organism evidence="2 3">
    <name type="scientific">Circinella minor</name>
    <dbReference type="NCBI Taxonomy" id="1195481"/>
    <lineage>
        <taxon>Eukaryota</taxon>
        <taxon>Fungi</taxon>
        <taxon>Fungi incertae sedis</taxon>
        <taxon>Mucoromycota</taxon>
        <taxon>Mucoromycotina</taxon>
        <taxon>Mucoromycetes</taxon>
        <taxon>Mucorales</taxon>
        <taxon>Lichtheimiaceae</taxon>
        <taxon>Circinella</taxon>
    </lineage>
</organism>
<evidence type="ECO:0000313" key="3">
    <source>
        <dbReference type="Proteomes" id="UP000646827"/>
    </source>
</evidence>
<sequence length="144" mass="16684">MKNKRRLDEQDDDLVNVLRQRFKQDEKQKQINAQQTFEILMNSQRQQQQQEHKKQSDRQEEPSYALFNNPNSYNTSEQEDNTLSSCYRCNRGTVHGKCGFCEHGICSECAHICNICENVYCGGCSTIDYSSSFEKVFCLSCKSG</sequence>
<feature type="compositionally biased region" description="Basic and acidic residues" evidence="1">
    <location>
        <begin position="50"/>
        <end position="61"/>
    </location>
</feature>
<dbReference type="PANTHER" id="PTHR14365:SF1">
    <property type="entry name" value="APOPTOSIS REGULATORY PROTEIN SIVA"/>
    <property type="match status" value="1"/>
</dbReference>
<dbReference type="AlphaFoldDB" id="A0A8H7S9H6"/>
<comment type="caution">
    <text evidence="2">The sequence shown here is derived from an EMBL/GenBank/DDBJ whole genome shotgun (WGS) entry which is preliminary data.</text>
</comment>
<dbReference type="Proteomes" id="UP000646827">
    <property type="component" value="Unassembled WGS sequence"/>
</dbReference>
<protein>
    <recommendedName>
        <fullName evidence="4">Apoptosis regulatory protein Siva</fullName>
    </recommendedName>
</protein>
<dbReference type="GO" id="GO:0005175">
    <property type="term" value="F:CD27 receptor binding"/>
    <property type="evidence" value="ECO:0007669"/>
    <property type="project" value="TreeGrafter"/>
</dbReference>
<feature type="region of interest" description="Disordered" evidence="1">
    <location>
        <begin position="41"/>
        <end position="78"/>
    </location>
</feature>
<dbReference type="InterPro" id="IPR022773">
    <property type="entry name" value="Siva"/>
</dbReference>
<evidence type="ECO:0000313" key="2">
    <source>
        <dbReference type="EMBL" id="KAG2224071.1"/>
    </source>
</evidence>
<evidence type="ECO:0000256" key="1">
    <source>
        <dbReference type="SAM" id="MobiDB-lite"/>
    </source>
</evidence>
<evidence type="ECO:0008006" key="4">
    <source>
        <dbReference type="Google" id="ProtNLM"/>
    </source>
</evidence>
<dbReference type="EMBL" id="JAEPRB010000049">
    <property type="protein sequence ID" value="KAG2224071.1"/>
    <property type="molecule type" value="Genomic_DNA"/>
</dbReference>
<dbReference type="Pfam" id="PF05458">
    <property type="entry name" value="Siva"/>
    <property type="match status" value="1"/>
</dbReference>
<feature type="compositionally biased region" description="Polar residues" evidence="1">
    <location>
        <begin position="66"/>
        <end position="78"/>
    </location>
</feature>
<reference evidence="2 3" key="1">
    <citation type="submission" date="2020-12" db="EMBL/GenBank/DDBJ databases">
        <title>Metabolic potential, ecology and presence of endohyphal bacteria is reflected in genomic diversity of Mucoromycotina.</title>
        <authorList>
            <person name="Muszewska A."/>
            <person name="Okrasinska A."/>
            <person name="Steczkiewicz K."/>
            <person name="Drgas O."/>
            <person name="Orlowska M."/>
            <person name="Perlinska-Lenart U."/>
            <person name="Aleksandrzak-Piekarczyk T."/>
            <person name="Szatraj K."/>
            <person name="Zielenkiewicz U."/>
            <person name="Pilsyk S."/>
            <person name="Malc E."/>
            <person name="Mieczkowski P."/>
            <person name="Kruszewska J.S."/>
            <person name="Biernat P."/>
            <person name="Pawlowska J."/>
        </authorList>
    </citation>
    <scope>NUCLEOTIDE SEQUENCE [LARGE SCALE GENOMIC DNA]</scope>
    <source>
        <strain evidence="2 3">CBS 142.35</strain>
    </source>
</reference>
<name>A0A8H7S9H6_9FUNG</name>
<dbReference type="OrthoDB" id="2285447at2759"/>
<dbReference type="PANTHER" id="PTHR14365">
    <property type="entry name" value="APOPTOSIS REGULATORY PROTEIN SIVA"/>
    <property type="match status" value="1"/>
</dbReference>
<accession>A0A8H7S9H6</accession>
<keyword evidence="3" id="KW-1185">Reference proteome</keyword>
<gene>
    <name evidence="2" type="ORF">INT45_004952</name>
</gene>
<dbReference type="GO" id="GO:0097191">
    <property type="term" value="P:extrinsic apoptotic signaling pathway"/>
    <property type="evidence" value="ECO:0007669"/>
    <property type="project" value="TreeGrafter"/>
</dbReference>
<proteinExistence type="predicted"/>